<sequence>MLRDVDYVLAKLDWMQAERIWPNGLRYLWTDAFGVVLYVSLYRELGVERWLAEAERLVADVERVLGRPRGLRIGEAADRDGQYFHYLAMWLFALARLGDIKPEYRQRGIALAREIHPAFVVPGRGVIWKMAEDLSAPYPGYGLGAMDAYDGYVSYRMLDEEALAPEIAEMKALMERDWRALEIEQDLGLGMMLWLAHFFPEEMWAKEQTERSLRTLDTMWVDPPGYFCRAPWLRATKIAFTNYGVSLGLQAAGIWPELVERLNAFFEDWRSGDEYDREAITWVMACTSHFPGVFLSANAEGDAAG</sequence>
<reference evidence="1" key="1">
    <citation type="submission" date="2024-06" db="EMBL/GenBank/DDBJ databases">
        <title>Mesorhizobium karijinii sp. nov., a symbiont of the iconic Swainsona formosa from arid Australia.</title>
        <authorList>
            <person name="Hill Y.J."/>
            <person name="Watkin E.L.J."/>
            <person name="O'Hara G.W."/>
            <person name="Terpolilli J."/>
            <person name="Tye M.L."/>
            <person name="Kohlmeier M.G."/>
        </authorList>
    </citation>
    <scope>NUCLEOTIDE SEQUENCE</scope>
    <source>
        <strain evidence="1">WSM2240</strain>
    </source>
</reference>
<evidence type="ECO:0000313" key="1">
    <source>
        <dbReference type="EMBL" id="XCG47398.1"/>
    </source>
</evidence>
<accession>A0AAU8CKP3</accession>
<dbReference type="RefSeq" id="WP_353645051.1">
    <property type="nucleotide sequence ID" value="NZ_CP159253.1"/>
</dbReference>
<dbReference type="GO" id="GO:0005975">
    <property type="term" value="P:carbohydrate metabolic process"/>
    <property type="evidence" value="ECO:0007669"/>
    <property type="project" value="InterPro"/>
</dbReference>
<dbReference type="EMBL" id="CP159253">
    <property type="protein sequence ID" value="XCG47398.1"/>
    <property type="molecule type" value="Genomic_DNA"/>
</dbReference>
<gene>
    <name evidence="1" type="ORF">ABVK50_19240</name>
</gene>
<dbReference type="SUPFAM" id="SSF48208">
    <property type="entry name" value="Six-hairpin glycosidases"/>
    <property type="match status" value="1"/>
</dbReference>
<proteinExistence type="predicted"/>
<name>A0AAU8CKP3_9HYPH</name>
<dbReference type="AlphaFoldDB" id="A0AAU8CKP3"/>
<organism evidence="1">
    <name type="scientific">Mesorhizobium sp. WSM2240</name>
    <dbReference type="NCBI Taxonomy" id="3228851"/>
    <lineage>
        <taxon>Bacteria</taxon>
        <taxon>Pseudomonadati</taxon>
        <taxon>Pseudomonadota</taxon>
        <taxon>Alphaproteobacteria</taxon>
        <taxon>Hyphomicrobiales</taxon>
        <taxon>Phyllobacteriaceae</taxon>
        <taxon>Mesorhizobium</taxon>
    </lineage>
</organism>
<protein>
    <submittedName>
        <fullName evidence="1">Uncharacterized protein</fullName>
    </submittedName>
</protein>
<dbReference type="InterPro" id="IPR008928">
    <property type="entry name" value="6-hairpin_glycosidase_sf"/>
</dbReference>